<protein>
    <submittedName>
        <fullName evidence="4">Uncharacterized protein</fullName>
    </submittedName>
</protein>
<dbReference type="EMBL" id="CHKL01000018">
    <property type="protein sequence ID" value="COV63635.1"/>
    <property type="molecule type" value="Genomic_DNA"/>
</dbReference>
<gene>
    <name evidence="4" type="ORF">ERS007741_00332</name>
    <name evidence="2" type="ORF">ERS027659_02102</name>
    <name evidence="3" type="ORF">ERS027661_03799</name>
</gene>
<evidence type="ECO:0000256" key="1">
    <source>
        <dbReference type="SAM" id="MobiDB-lite"/>
    </source>
</evidence>
<dbReference type="EMBL" id="CNFT01000462">
    <property type="protein sequence ID" value="CKR73916.1"/>
    <property type="molecule type" value="Genomic_DNA"/>
</dbReference>
<accession>A0A655I811</accession>
<evidence type="ECO:0000313" key="6">
    <source>
        <dbReference type="Proteomes" id="UP000049023"/>
    </source>
</evidence>
<feature type="compositionally biased region" description="Low complexity" evidence="1">
    <location>
        <begin position="118"/>
        <end position="129"/>
    </location>
</feature>
<dbReference type="EMBL" id="CNFU01001079">
    <property type="protein sequence ID" value="CKS99298.1"/>
    <property type="molecule type" value="Genomic_DNA"/>
</dbReference>
<organism evidence="4 5">
    <name type="scientific">Mycobacterium tuberculosis</name>
    <dbReference type="NCBI Taxonomy" id="1773"/>
    <lineage>
        <taxon>Bacteria</taxon>
        <taxon>Bacillati</taxon>
        <taxon>Actinomycetota</taxon>
        <taxon>Actinomycetes</taxon>
        <taxon>Mycobacteriales</taxon>
        <taxon>Mycobacteriaceae</taxon>
        <taxon>Mycobacterium</taxon>
        <taxon>Mycobacterium tuberculosis complex</taxon>
    </lineage>
</organism>
<evidence type="ECO:0000313" key="7">
    <source>
        <dbReference type="Proteomes" id="UP000050164"/>
    </source>
</evidence>
<dbReference type="AlphaFoldDB" id="A0A655I811"/>
<dbReference type="Proteomes" id="UP000050164">
    <property type="component" value="Unassembled WGS sequence"/>
</dbReference>
<reference evidence="5 6" key="1">
    <citation type="submission" date="2015-03" db="EMBL/GenBank/DDBJ databases">
        <authorList>
            <consortium name="Pathogen Informatics"/>
        </authorList>
    </citation>
    <scope>NUCLEOTIDE SEQUENCE [LARGE SCALE GENOMIC DNA]</scope>
    <source>
        <strain evidence="2 7">Bir 185</strain>
        <strain evidence="3 6">Bir 187</strain>
        <strain evidence="4 5">P00601463</strain>
    </source>
</reference>
<evidence type="ECO:0000313" key="2">
    <source>
        <dbReference type="EMBL" id="CKR73916.1"/>
    </source>
</evidence>
<proteinExistence type="predicted"/>
<evidence type="ECO:0000313" key="3">
    <source>
        <dbReference type="EMBL" id="CKS99298.1"/>
    </source>
</evidence>
<evidence type="ECO:0000313" key="4">
    <source>
        <dbReference type="EMBL" id="COV63635.1"/>
    </source>
</evidence>
<name>A0A655I811_MYCTX</name>
<evidence type="ECO:0000313" key="5">
    <source>
        <dbReference type="Proteomes" id="UP000048600"/>
    </source>
</evidence>
<dbReference type="Proteomes" id="UP000048600">
    <property type="component" value="Unassembled WGS sequence"/>
</dbReference>
<feature type="region of interest" description="Disordered" evidence="1">
    <location>
        <begin position="111"/>
        <end position="135"/>
    </location>
</feature>
<dbReference type="Proteomes" id="UP000049023">
    <property type="component" value="Unassembled WGS sequence"/>
</dbReference>
<sequence length="135" mass="14426">MGRTRRIDSSRCDKNHTSLLSSLSIVSQATAAPSRESSSRHCAARVLLPNPEGAWMRISRRRPPARRMSVSRLRVTSEPVGTDGRYLVAGVGGVGTVGVPPPVCRCAACASGERRRSTPSSTGRGISSTLTPLRR</sequence>